<dbReference type="InterPro" id="IPR039574">
    <property type="entry name" value="OGFr"/>
</dbReference>
<evidence type="ECO:0000259" key="3">
    <source>
        <dbReference type="Pfam" id="PF04664"/>
    </source>
</evidence>
<dbReference type="Pfam" id="PF04664">
    <property type="entry name" value="OGFr_N"/>
    <property type="match status" value="1"/>
</dbReference>
<reference evidence="4" key="2">
    <citation type="submission" date="2025-09" db="UniProtKB">
        <authorList>
            <consortium name="Ensembl"/>
        </authorList>
    </citation>
    <scope>IDENTIFICATION</scope>
</reference>
<evidence type="ECO:0000256" key="1">
    <source>
        <dbReference type="ARBA" id="ARBA00010365"/>
    </source>
</evidence>
<evidence type="ECO:0000313" key="5">
    <source>
        <dbReference type="Proteomes" id="UP000694521"/>
    </source>
</evidence>
<feature type="compositionally biased region" description="Basic and acidic residues" evidence="2">
    <location>
        <begin position="510"/>
        <end position="531"/>
    </location>
</feature>
<dbReference type="GO" id="GO:0016020">
    <property type="term" value="C:membrane"/>
    <property type="evidence" value="ECO:0007669"/>
    <property type="project" value="InterPro"/>
</dbReference>
<comment type="similarity">
    <text evidence="1">Belongs to the opioid growth factor receptor family.</text>
</comment>
<feature type="compositionally biased region" description="Polar residues" evidence="2">
    <location>
        <begin position="493"/>
        <end position="509"/>
    </location>
</feature>
<feature type="region of interest" description="Disordered" evidence="2">
    <location>
        <begin position="1"/>
        <end position="190"/>
    </location>
</feature>
<sequence length="586" mass="65642">MSTVSPGFPPLPGEASPPQHRTSPRARALGAVESPGPAAPPRARPWAVAGRQRSSRGRRRAAASPPRHAAAVGSRRPLPALGPREAAAGPAFASPCPMGSLLSGVSFKEPTTVEDCDSTWETDSEPEPAEPAGDPRPLEGVCAAAGGAEEPAEPPAADGRPQEPPEEGERAEADAAGPEQSGDGTELTAKPKRSFYAARDLYKYRHQYPQNFKDLRYQNDLCNLRFYKNKIPFKPDGVYIEEVLNKWKGDYEKLEHNHTYIQWLFPLREQGLNFYAKELTTYEIEEFKKTKEAIRRFLLAYKMMLEFFGIKLIDKTGNVARAANWQERFQHLNESQHNYLRITRILKSLGELGYESFKSPLVKFILHEALVEDTIPNIKQSALEYFVYTIRDRRERRKLLRFAQQHYTPSEHFIWGPPKKQKSEGSKTNKKTASPVSVHSSYISKHKKLKEPKSTSTTGSSTSKVTEERKVELTKSGEENEQDEQEMNCDALKQNSSEKNSDTDTSQLSKPEEIHDTSDKKEDASHSKKDDESMDNDSGNHPSVVEKDSCDTENCSNSMSADVQDNLDKDTLSVETTIKTKDDLNS</sequence>
<dbReference type="Ensembl" id="ENSACDT00005015497.1">
    <property type="protein sequence ID" value="ENSACDP00005012856.1"/>
    <property type="gene ID" value="ENSACDG00005009463.1"/>
</dbReference>
<accession>A0A8B9IJF4</accession>
<organism evidence="4 5">
    <name type="scientific">Anser cygnoides</name>
    <name type="common">Swan goose</name>
    <dbReference type="NCBI Taxonomy" id="8845"/>
    <lineage>
        <taxon>Eukaryota</taxon>
        <taxon>Metazoa</taxon>
        <taxon>Chordata</taxon>
        <taxon>Craniata</taxon>
        <taxon>Vertebrata</taxon>
        <taxon>Euteleostomi</taxon>
        <taxon>Archelosauria</taxon>
        <taxon>Archosauria</taxon>
        <taxon>Dinosauria</taxon>
        <taxon>Saurischia</taxon>
        <taxon>Theropoda</taxon>
        <taxon>Coelurosauria</taxon>
        <taxon>Aves</taxon>
        <taxon>Neognathae</taxon>
        <taxon>Galloanserae</taxon>
        <taxon>Anseriformes</taxon>
        <taxon>Anatidae</taxon>
        <taxon>Anserinae</taxon>
        <taxon>Anser</taxon>
    </lineage>
</organism>
<keyword evidence="5" id="KW-1185">Reference proteome</keyword>
<evidence type="ECO:0000313" key="4">
    <source>
        <dbReference type="Ensembl" id="ENSACDP00005012856.1"/>
    </source>
</evidence>
<feature type="compositionally biased region" description="Polar residues" evidence="2">
    <location>
        <begin position="552"/>
        <end position="563"/>
    </location>
</feature>
<dbReference type="InterPro" id="IPR006757">
    <property type="entry name" value="OGF_rcpt"/>
</dbReference>
<dbReference type="AlphaFoldDB" id="A0A8B9IJF4"/>
<feature type="compositionally biased region" description="Basic and acidic residues" evidence="2">
    <location>
        <begin position="160"/>
        <end position="173"/>
    </location>
</feature>
<feature type="region of interest" description="Disordered" evidence="2">
    <location>
        <begin position="411"/>
        <end position="568"/>
    </location>
</feature>
<feature type="compositionally biased region" description="Low complexity" evidence="2">
    <location>
        <begin position="62"/>
        <end position="73"/>
    </location>
</feature>
<dbReference type="PANTHER" id="PTHR14015:SF0">
    <property type="entry name" value="OPIOID GROWTH FACTOR RECEPTOR-LIKE PROTEIN 1"/>
    <property type="match status" value="1"/>
</dbReference>
<evidence type="ECO:0000256" key="2">
    <source>
        <dbReference type="SAM" id="MobiDB-lite"/>
    </source>
</evidence>
<feature type="compositionally biased region" description="Low complexity" evidence="2">
    <location>
        <begin position="454"/>
        <end position="464"/>
    </location>
</feature>
<protein>
    <submittedName>
        <fullName evidence="4">Opioid growth factor receptor like 1</fullName>
    </submittedName>
</protein>
<feature type="compositionally biased region" description="Low complexity" evidence="2">
    <location>
        <begin position="143"/>
        <end position="159"/>
    </location>
</feature>
<feature type="compositionally biased region" description="Polar residues" evidence="2">
    <location>
        <begin position="431"/>
        <end position="443"/>
    </location>
</feature>
<dbReference type="PANTHER" id="PTHR14015">
    <property type="entry name" value="OPIOID GROWTH FACTOR RECEPTOR OGFR ZETA-TYPE OPIOID RECEPTOR"/>
    <property type="match status" value="1"/>
</dbReference>
<proteinExistence type="inferred from homology"/>
<dbReference type="Proteomes" id="UP000694521">
    <property type="component" value="Unplaced"/>
</dbReference>
<reference evidence="4" key="1">
    <citation type="submission" date="2025-08" db="UniProtKB">
        <authorList>
            <consortium name="Ensembl"/>
        </authorList>
    </citation>
    <scope>IDENTIFICATION</scope>
</reference>
<dbReference type="GO" id="GO:0140625">
    <property type="term" value="F:opioid growth factor receptor activity"/>
    <property type="evidence" value="ECO:0007669"/>
    <property type="project" value="InterPro"/>
</dbReference>
<feature type="domain" description="Opioid growth factor receptor (OGFr) conserved" evidence="3">
    <location>
        <begin position="218"/>
        <end position="421"/>
    </location>
</feature>
<name>A0A8B9IJF4_ANSCY</name>
<feature type="compositionally biased region" description="Acidic residues" evidence="2">
    <location>
        <begin position="112"/>
        <end position="128"/>
    </location>
</feature>
<feature type="compositionally biased region" description="Basic and acidic residues" evidence="2">
    <location>
        <begin position="465"/>
        <end position="478"/>
    </location>
</feature>